<sequence length="119" mass="13756">MTDTVVIFFFCLLISHFRPVESNELIVETFENLDFGFNSHSIHQLIAAVVVFAVISALLALTVIAFRLYIYCREDSNTRQYQLPVYGTRDYDTSPEAHRHNKEPRNSFQAAFIHTVEQV</sequence>
<keyword evidence="1" id="KW-0812">Transmembrane</keyword>
<dbReference type="AlphaFoldDB" id="A0A1I7Z574"/>
<accession>A0A1I7Z574</accession>
<reference evidence="4" key="1">
    <citation type="submission" date="2016-11" db="UniProtKB">
        <authorList>
            <consortium name="WormBaseParasite"/>
        </authorList>
    </citation>
    <scope>IDENTIFICATION</scope>
</reference>
<evidence type="ECO:0000313" key="4">
    <source>
        <dbReference type="WBParaSite" id="L893_g22885.t1"/>
    </source>
</evidence>
<feature type="chain" id="PRO_5009313029" evidence="2">
    <location>
        <begin position="23"/>
        <end position="119"/>
    </location>
</feature>
<evidence type="ECO:0000256" key="2">
    <source>
        <dbReference type="SAM" id="SignalP"/>
    </source>
</evidence>
<protein>
    <submittedName>
        <fullName evidence="4">Movement protein</fullName>
    </submittedName>
</protein>
<organism evidence="3 4">
    <name type="scientific">Steinernema glaseri</name>
    <dbReference type="NCBI Taxonomy" id="37863"/>
    <lineage>
        <taxon>Eukaryota</taxon>
        <taxon>Metazoa</taxon>
        <taxon>Ecdysozoa</taxon>
        <taxon>Nematoda</taxon>
        <taxon>Chromadorea</taxon>
        <taxon>Rhabditida</taxon>
        <taxon>Tylenchina</taxon>
        <taxon>Panagrolaimomorpha</taxon>
        <taxon>Strongyloidoidea</taxon>
        <taxon>Steinernematidae</taxon>
        <taxon>Steinernema</taxon>
    </lineage>
</organism>
<keyword evidence="2" id="KW-0732">Signal</keyword>
<evidence type="ECO:0000256" key="1">
    <source>
        <dbReference type="SAM" id="Phobius"/>
    </source>
</evidence>
<keyword evidence="3" id="KW-1185">Reference proteome</keyword>
<feature type="transmembrane region" description="Helical" evidence="1">
    <location>
        <begin position="46"/>
        <end position="70"/>
    </location>
</feature>
<proteinExistence type="predicted"/>
<feature type="signal peptide" evidence="2">
    <location>
        <begin position="1"/>
        <end position="22"/>
    </location>
</feature>
<keyword evidence="1" id="KW-1133">Transmembrane helix</keyword>
<name>A0A1I7Z574_9BILA</name>
<keyword evidence="1" id="KW-0472">Membrane</keyword>
<dbReference type="Proteomes" id="UP000095287">
    <property type="component" value="Unplaced"/>
</dbReference>
<dbReference type="WBParaSite" id="L893_g22885.t1">
    <property type="protein sequence ID" value="L893_g22885.t1"/>
    <property type="gene ID" value="L893_g22885"/>
</dbReference>
<evidence type="ECO:0000313" key="3">
    <source>
        <dbReference type="Proteomes" id="UP000095287"/>
    </source>
</evidence>